<keyword evidence="1" id="KW-0812">Transmembrane</keyword>
<dbReference type="PROSITE" id="PS00409">
    <property type="entry name" value="PROKAR_NTER_METHYL"/>
    <property type="match status" value="1"/>
</dbReference>
<keyword evidence="1" id="KW-0472">Membrane</keyword>
<reference evidence="2" key="1">
    <citation type="submission" date="2020-12" db="EMBL/GenBank/DDBJ databases">
        <title>Clostridium thailandense sp. nov., a novel acetogenic bacterium isolated from peat land soil in Thailand.</title>
        <authorList>
            <person name="Chaikitkaew S."/>
            <person name="Birkeland N.K."/>
        </authorList>
    </citation>
    <scope>NUCLEOTIDE SEQUENCE</scope>
    <source>
        <strain evidence="2">PL3</strain>
    </source>
</reference>
<evidence type="ECO:0000256" key="1">
    <source>
        <dbReference type="SAM" id="Phobius"/>
    </source>
</evidence>
<proteinExistence type="predicted"/>
<dbReference type="NCBIfam" id="TIGR02532">
    <property type="entry name" value="IV_pilin_GFxxxE"/>
    <property type="match status" value="1"/>
</dbReference>
<name>A0A949WSG1_9CLOT</name>
<sequence length="165" mass="19095">MNFIRGNIIGRKINKKGFTLIELMIVSALIGVITSAQIIIISKYMKMHRTEIIESREAFYVNEAFIIIEAQISSAKYVKIDNNQIVLKRYYGVEHDYIREDKDSDIIISYGAVYSSTTNNILKRVKDFKVEGKGDLAYITIETKRGKVYKRCLALERKRVRGDLY</sequence>
<dbReference type="EMBL" id="JAEEGC010000106">
    <property type="protein sequence ID" value="MBV7275046.1"/>
    <property type="molecule type" value="Genomic_DNA"/>
</dbReference>
<dbReference type="Pfam" id="PF07963">
    <property type="entry name" value="N_methyl"/>
    <property type="match status" value="1"/>
</dbReference>
<accession>A0A949WSG1</accession>
<dbReference type="InterPro" id="IPR012902">
    <property type="entry name" value="N_methyl_site"/>
</dbReference>
<keyword evidence="1" id="KW-1133">Transmembrane helix</keyword>
<evidence type="ECO:0000313" key="2">
    <source>
        <dbReference type="EMBL" id="MBV7275046.1"/>
    </source>
</evidence>
<protein>
    <submittedName>
        <fullName evidence="2">Prepilin-type N-terminal cleavage/methylation domain-containing protein</fullName>
    </submittedName>
</protein>
<dbReference type="AlphaFoldDB" id="A0A949WSG1"/>
<feature type="transmembrane region" description="Helical" evidence="1">
    <location>
        <begin position="20"/>
        <end position="41"/>
    </location>
</feature>
<keyword evidence="3" id="KW-1185">Reference proteome</keyword>
<evidence type="ECO:0000313" key="3">
    <source>
        <dbReference type="Proteomes" id="UP000694308"/>
    </source>
</evidence>
<comment type="caution">
    <text evidence="2">The sequence shown here is derived from an EMBL/GenBank/DDBJ whole genome shotgun (WGS) entry which is preliminary data.</text>
</comment>
<dbReference type="Proteomes" id="UP000694308">
    <property type="component" value="Unassembled WGS sequence"/>
</dbReference>
<organism evidence="2 3">
    <name type="scientific">Clostridium thailandense</name>
    <dbReference type="NCBI Taxonomy" id="2794346"/>
    <lineage>
        <taxon>Bacteria</taxon>
        <taxon>Bacillati</taxon>
        <taxon>Bacillota</taxon>
        <taxon>Clostridia</taxon>
        <taxon>Eubacteriales</taxon>
        <taxon>Clostridiaceae</taxon>
        <taxon>Clostridium</taxon>
    </lineage>
</organism>
<gene>
    <name evidence="2" type="ORF">I6U48_19280</name>
</gene>
<dbReference type="RefSeq" id="WP_218322102.1">
    <property type="nucleotide sequence ID" value="NZ_JAEEGC010000106.1"/>
</dbReference>